<proteinExistence type="predicted"/>
<name>A0ACC2REZ4_9FUNG</name>
<accession>A0ACC2REZ4</accession>
<gene>
    <name evidence="1" type="primary">MEX67_3</name>
    <name evidence="1" type="ORF">DSO57_1032967</name>
</gene>
<dbReference type="EMBL" id="QTSX02007353">
    <property type="protein sequence ID" value="KAJ9048634.1"/>
    <property type="molecule type" value="Genomic_DNA"/>
</dbReference>
<dbReference type="Proteomes" id="UP001165960">
    <property type="component" value="Unassembled WGS sequence"/>
</dbReference>
<keyword evidence="2" id="KW-1185">Reference proteome</keyword>
<protein>
    <submittedName>
        <fullName evidence="1">Nuclear mRNA export, poly(A)+RNA binding protein</fullName>
    </submittedName>
</protein>
<organism evidence="1 2">
    <name type="scientific">Entomophthora muscae</name>
    <dbReference type="NCBI Taxonomy" id="34485"/>
    <lineage>
        <taxon>Eukaryota</taxon>
        <taxon>Fungi</taxon>
        <taxon>Fungi incertae sedis</taxon>
        <taxon>Zoopagomycota</taxon>
        <taxon>Entomophthoromycotina</taxon>
        <taxon>Entomophthoromycetes</taxon>
        <taxon>Entomophthorales</taxon>
        <taxon>Entomophthoraceae</taxon>
        <taxon>Entomophthora</taxon>
    </lineage>
</organism>
<sequence>MFKNSTSQSRGDGLHNSNPSDSMPGNRLTGKRSPYWRGMNLPPYRNILDMHAVSVIGDYAGQTLALLYFLVATSTSVLEINKFKKYNRRVEITLKTHAMAKAIVELSGISFQGSSLIIRHQNTSHKGIKTLNRAYKVKAIKDLLQRRYLPSQRLLDLSQMNADMGFLDNDIQAFGARWTSTKFPTVIFRIARSLGIDPITLILNDNDIVHLDFIDSLGTHLPTVTNISFQSNILFSYSSLNPLKQCKSLNIEMLSFNDNPFKSLESRDGIYRTKIIEMLPSLKSLDGIPIPTQPPSHQSMAQTLQNYTNLAFELAVKLLQELQSNLDLSFRTL</sequence>
<comment type="caution">
    <text evidence="1">The sequence shown here is derived from an EMBL/GenBank/DDBJ whole genome shotgun (WGS) entry which is preliminary data.</text>
</comment>
<evidence type="ECO:0000313" key="1">
    <source>
        <dbReference type="EMBL" id="KAJ9048634.1"/>
    </source>
</evidence>
<evidence type="ECO:0000313" key="2">
    <source>
        <dbReference type="Proteomes" id="UP001165960"/>
    </source>
</evidence>
<reference evidence="1" key="1">
    <citation type="submission" date="2022-04" db="EMBL/GenBank/DDBJ databases">
        <title>Genome of the entomopathogenic fungus Entomophthora muscae.</title>
        <authorList>
            <person name="Elya C."/>
            <person name="Lovett B.R."/>
            <person name="Lee E."/>
            <person name="Macias A.M."/>
            <person name="Hajek A.E."/>
            <person name="De Bivort B.L."/>
            <person name="Kasson M.T."/>
            <person name="De Fine Licht H.H."/>
            <person name="Stajich J.E."/>
        </authorList>
    </citation>
    <scope>NUCLEOTIDE SEQUENCE</scope>
    <source>
        <strain evidence="1">Berkeley</strain>
    </source>
</reference>